<evidence type="ECO:0000313" key="1">
    <source>
        <dbReference type="EMBL" id="UTT63580.1"/>
    </source>
</evidence>
<evidence type="ECO:0000313" key="2">
    <source>
        <dbReference type="Proteomes" id="UP001060039"/>
    </source>
</evidence>
<dbReference type="Proteomes" id="UP001060039">
    <property type="component" value="Chromosome"/>
</dbReference>
<sequence length="241" mass="26140">MRVGVYVDGYNLYYGGRAHCGRGTSGWRWLDVRALVLPFAGWSNSSIERIVYCTARVSPVDSPSAAVDQSAYLDALLAAGSVDLIEEGRYDSWAKEAPLSSSIAGSRAPSLLASTGLETWDSALPLRRTPTGEILATVRKREEKGSDVNVATHLLRDVYSNDVDAAIVVSNDSDLALPLRFARSVVPVGTINPQKNYLAGALKGSSTEGAGRHWWKQLSPADFLRSQLTDPVGKYRRPSGW</sequence>
<dbReference type="EMBL" id="CP101497">
    <property type="protein sequence ID" value="UTT63580.1"/>
    <property type="molecule type" value="Genomic_DNA"/>
</dbReference>
<accession>A0ABY5FZ35</accession>
<organism evidence="1 2">
    <name type="scientific">Microcella humidisoli</name>
    <dbReference type="NCBI Taxonomy" id="2963406"/>
    <lineage>
        <taxon>Bacteria</taxon>
        <taxon>Bacillati</taxon>
        <taxon>Actinomycetota</taxon>
        <taxon>Actinomycetes</taxon>
        <taxon>Micrococcales</taxon>
        <taxon>Microbacteriaceae</taxon>
        <taxon>Microcella</taxon>
    </lineage>
</organism>
<dbReference type="CDD" id="cd18722">
    <property type="entry name" value="PIN_NicB-like"/>
    <property type="match status" value="1"/>
</dbReference>
<proteinExistence type="predicted"/>
<dbReference type="Gene3D" id="3.40.50.1010">
    <property type="entry name" value="5'-nuclease"/>
    <property type="match status" value="1"/>
</dbReference>
<gene>
    <name evidence="1" type="ORF">NNL39_05630</name>
</gene>
<protein>
    <submittedName>
        <fullName evidence="1">NYN domain-containing protein</fullName>
    </submittedName>
</protein>
<keyword evidence="2" id="KW-1185">Reference proteome</keyword>
<reference evidence="1" key="1">
    <citation type="submission" date="2022-07" db="EMBL/GenBank/DDBJ databases">
        <title>Taxonomic analysis of Microcella humidisoli nov. sp., isolated from riverside soil.</title>
        <authorList>
            <person name="Molina K.M."/>
            <person name="Kim S.B."/>
        </authorList>
    </citation>
    <scope>NUCLEOTIDE SEQUENCE</scope>
    <source>
        <strain evidence="1">MMS21-STM10</strain>
    </source>
</reference>
<name>A0ABY5FZ35_9MICO</name>